<reference evidence="9 10" key="1">
    <citation type="journal article" date="2015" name="PLoS ONE">
        <title>Azotobacter Genomes: The Genome of Azotobacter chroococcum NCIMB 8003 (ATCC 4412).</title>
        <authorList>
            <person name="Robson R.L."/>
            <person name="Jones R."/>
            <person name="Robson R.M."/>
            <person name="Schwartz A."/>
            <person name="Richardson T.H."/>
        </authorList>
    </citation>
    <scope>NUCLEOTIDE SEQUENCE [LARGE SCALE GENOMIC DNA]</scope>
    <source>
        <strain evidence="9 10">NCIMB 8003</strain>
    </source>
</reference>
<feature type="binding site" evidence="7">
    <location>
        <position position="167"/>
    </location>
    <ligand>
        <name>glyoxylate</name>
        <dbReference type="ChEBI" id="CHEBI:36655"/>
    </ligand>
</feature>
<feature type="domain" description="FMN hydroxy acid dehydrogenase" evidence="8">
    <location>
        <begin position="10"/>
        <end position="368"/>
    </location>
</feature>
<dbReference type="InterPro" id="IPR000262">
    <property type="entry name" value="FMN-dep_DH"/>
</dbReference>
<sequence>MHQPLPKLQQIPASIAAVADYEPFARERMSEQAWAYMAGGAADELTLRDNCAAFQRLRLRSRALPELTGAHTRLELFGQRLEQPILLAPVAYQKLLHPDGELATVLAASAARAGMVVSTQASLALEEIARQAQTPLWFQLYVQPDREFTRELVRRAEAAGYQALVVTVDAPVNGLRNREQRAGFVLPEGIEAVNLRGMRTLPPATSRIGDSPLFGGPLLAAAPTWRDLAWLRSLTRLPVLVKGVMHPEDARRALAEGIDGIIVSNHGGRTLDTQPATIEVLEEIARAVEGRVPLLLDGGIRRGTDVFKALALGASAVLVGRPYVFGLAAAGAPGVCHVVQLLRAELEVAMALTGCRTLADIGAGLVDR</sequence>
<dbReference type="RefSeq" id="WP_039805662.1">
    <property type="nucleotide sequence ID" value="NZ_CP010415.1"/>
</dbReference>
<dbReference type="HOGENOM" id="CLU_020639_0_0_6"/>
<gene>
    <name evidence="9" type="primary">lldD</name>
    <name evidence="9" type="ORF">Achr_30250</name>
</gene>
<feature type="binding site" evidence="7">
    <location>
        <position position="176"/>
    </location>
    <ligand>
        <name>glyoxylate</name>
        <dbReference type="ChEBI" id="CHEBI:36655"/>
    </ligand>
</feature>
<dbReference type="SUPFAM" id="SSF51395">
    <property type="entry name" value="FMN-linked oxidoreductases"/>
    <property type="match status" value="1"/>
</dbReference>
<feature type="binding site" evidence="7">
    <location>
        <begin position="89"/>
        <end position="91"/>
    </location>
    <ligand>
        <name>FMN</name>
        <dbReference type="ChEBI" id="CHEBI:58210"/>
    </ligand>
</feature>
<name>A0A0C4WJ16_9GAMM</name>
<dbReference type="STRING" id="1328314.Achr_30250"/>
<protein>
    <submittedName>
        <fullName evidence="9">L-lactate dehydrogenase/FMN-dependent alpha-hydroxy acid dehydrogenase</fullName>
    </submittedName>
</protein>
<dbReference type="InterPro" id="IPR013785">
    <property type="entry name" value="Aldolase_TIM"/>
</dbReference>
<dbReference type="Pfam" id="PF01070">
    <property type="entry name" value="FMN_dh"/>
    <property type="match status" value="1"/>
</dbReference>
<evidence type="ECO:0000256" key="7">
    <source>
        <dbReference type="PIRSR" id="PIRSR000138-2"/>
    </source>
</evidence>
<dbReference type="AlphaFoldDB" id="A0A0C4WJ16"/>
<comment type="similarity">
    <text evidence="5">Belongs to the FMN-dependent alpha-hydroxy acid dehydrogenase family.</text>
</comment>
<feature type="binding site" evidence="7">
    <location>
        <position position="141"/>
    </location>
    <ligand>
        <name>glyoxylate</name>
        <dbReference type="ChEBI" id="CHEBI:36655"/>
    </ligand>
</feature>
<feature type="active site" description="Proton acceptor" evidence="6">
    <location>
        <position position="266"/>
    </location>
</feature>
<feature type="binding site" evidence="7">
    <location>
        <position position="264"/>
    </location>
    <ligand>
        <name>FMN</name>
        <dbReference type="ChEBI" id="CHEBI:58210"/>
    </ligand>
</feature>
<evidence type="ECO:0000256" key="1">
    <source>
        <dbReference type="ARBA" id="ARBA00001917"/>
    </source>
</evidence>
<evidence type="ECO:0000256" key="4">
    <source>
        <dbReference type="ARBA" id="ARBA00023002"/>
    </source>
</evidence>
<keyword evidence="4" id="KW-0560">Oxidoreductase</keyword>
<feature type="binding site" evidence="7">
    <location>
        <position position="242"/>
    </location>
    <ligand>
        <name>FMN</name>
        <dbReference type="ChEBI" id="CHEBI:58210"/>
    </ligand>
</feature>
<feature type="binding site" evidence="7">
    <location>
        <position position="36"/>
    </location>
    <ligand>
        <name>glyoxylate</name>
        <dbReference type="ChEBI" id="CHEBI:36655"/>
    </ligand>
</feature>
<evidence type="ECO:0000313" key="9">
    <source>
        <dbReference type="EMBL" id="AJE22438.1"/>
    </source>
</evidence>
<dbReference type="FunFam" id="3.20.20.70:FF:000029">
    <property type="entry name" value="L-lactate dehydrogenase"/>
    <property type="match status" value="1"/>
</dbReference>
<feature type="binding site" evidence="7">
    <location>
        <begin position="320"/>
        <end position="321"/>
    </location>
    <ligand>
        <name>FMN</name>
        <dbReference type="ChEBI" id="CHEBI:58210"/>
    </ligand>
</feature>
<feature type="binding site" evidence="7">
    <location>
        <begin position="297"/>
        <end position="301"/>
    </location>
    <ligand>
        <name>FMN</name>
        <dbReference type="ChEBI" id="CHEBI:58210"/>
    </ligand>
</feature>
<dbReference type="GO" id="GO:0010181">
    <property type="term" value="F:FMN binding"/>
    <property type="evidence" value="ECO:0007669"/>
    <property type="project" value="InterPro"/>
</dbReference>
<feature type="binding site" evidence="7">
    <location>
        <position position="269"/>
    </location>
    <ligand>
        <name>glyoxylate</name>
        <dbReference type="ChEBI" id="CHEBI:36655"/>
    </ligand>
</feature>
<evidence type="ECO:0000313" key="10">
    <source>
        <dbReference type="Proteomes" id="UP000068210"/>
    </source>
</evidence>
<keyword evidence="10" id="KW-1185">Reference proteome</keyword>
<evidence type="ECO:0000259" key="8">
    <source>
        <dbReference type="PROSITE" id="PS51349"/>
    </source>
</evidence>
<comment type="cofactor">
    <cofactor evidence="1">
        <name>FMN</name>
        <dbReference type="ChEBI" id="CHEBI:58210"/>
    </cofactor>
</comment>
<dbReference type="PIRSF" id="PIRSF000138">
    <property type="entry name" value="Al-hdrx_acd_dh"/>
    <property type="match status" value="1"/>
</dbReference>
<keyword evidence="2 7" id="KW-0285">Flavoprotein</keyword>
<dbReference type="PROSITE" id="PS51349">
    <property type="entry name" value="FMN_HYDROXY_ACID_DH_2"/>
    <property type="match status" value="1"/>
</dbReference>
<feature type="binding site" evidence="7">
    <location>
        <position position="139"/>
    </location>
    <ligand>
        <name>FMN</name>
        <dbReference type="ChEBI" id="CHEBI:58210"/>
    </ligand>
</feature>
<evidence type="ECO:0000256" key="2">
    <source>
        <dbReference type="ARBA" id="ARBA00022630"/>
    </source>
</evidence>
<organism evidence="9 10">
    <name type="scientific">Azotobacter chroococcum NCIMB 8003</name>
    <dbReference type="NCBI Taxonomy" id="1328314"/>
    <lineage>
        <taxon>Bacteria</taxon>
        <taxon>Pseudomonadati</taxon>
        <taxon>Pseudomonadota</taxon>
        <taxon>Gammaproteobacteria</taxon>
        <taxon>Pseudomonadales</taxon>
        <taxon>Pseudomonadaceae</taxon>
        <taxon>Azotobacter</taxon>
    </lineage>
</organism>
<dbReference type="EMBL" id="CP010415">
    <property type="protein sequence ID" value="AJE22438.1"/>
    <property type="molecule type" value="Genomic_DNA"/>
</dbReference>
<accession>A0A0C4WJ16</accession>
<dbReference type="InterPro" id="IPR012133">
    <property type="entry name" value="Alpha-hydoxy_acid_DH_FMN"/>
</dbReference>
<dbReference type="GO" id="GO:0016614">
    <property type="term" value="F:oxidoreductase activity, acting on CH-OH group of donors"/>
    <property type="evidence" value="ECO:0007669"/>
    <property type="project" value="UniProtKB-ARBA"/>
</dbReference>
<evidence type="ECO:0000256" key="6">
    <source>
        <dbReference type="PIRSR" id="PIRSR000138-1"/>
    </source>
</evidence>
<proteinExistence type="inferred from homology"/>
<evidence type="ECO:0000256" key="5">
    <source>
        <dbReference type="ARBA" id="ARBA00024042"/>
    </source>
</evidence>
<dbReference type="KEGG" id="acx:Achr_30250"/>
<evidence type="ECO:0000256" key="3">
    <source>
        <dbReference type="ARBA" id="ARBA00022643"/>
    </source>
</evidence>
<dbReference type="InterPro" id="IPR037396">
    <property type="entry name" value="FMN_HAD"/>
</dbReference>
<dbReference type="Proteomes" id="UP000068210">
    <property type="component" value="Chromosome"/>
</dbReference>
<feature type="binding site" evidence="7">
    <location>
        <position position="118"/>
    </location>
    <ligand>
        <name>FMN</name>
        <dbReference type="ChEBI" id="CHEBI:58210"/>
    </ligand>
</feature>
<feature type="binding site" evidence="7">
    <location>
        <position position="266"/>
    </location>
    <ligand>
        <name>glyoxylate</name>
        <dbReference type="ChEBI" id="CHEBI:36655"/>
    </ligand>
</feature>
<keyword evidence="3 7" id="KW-0288">FMN</keyword>
<dbReference type="CDD" id="cd02809">
    <property type="entry name" value="alpha_hydroxyacid_oxid_FMN"/>
    <property type="match status" value="1"/>
</dbReference>
<dbReference type="PANTHER" id="PTHR10578:SF107">
    <property type="entry name" value="2-HYDROXYACID OXIDASE 1"/>
    <property type="match status" value="1"/>
</dbReference>
<dbReference type="Gene3D" id="3.20.20.70">
    <property type="entry name" value="Aldolase class I"/>
    <property type="match status" value="1"/>
</dbReference>
<dbReference type="PANTHER" id="PTHR10578">
    <property type="entry name" value="S -2-HYDROXY-ACID OXIDASE-RELATED"/>
    <property type="match status" value="1"/>
</dbReference>